<proteinExistence type="predicted"/>
<dbReference type="eggNOG" id="ENOG502SN08">
    <property type="taxonomic scope" value="Eukaryota"/>
</dbReference>
<feature type="chain" id="PRO_5004651031" evidence="2">
    <location>
        <begin position="22"/>
        <end position="503"/>
    </location>
</feature>
<dbReference type="InterPro" id="IPR021514">
    <property type="entry name" value="DUF3176"/>
</dbReference>
<evidence type="ECO:0000256" key="2">
    <source>
        <dbReference type="SAM" id="SignalP"/>
    </source>
</evidence>
<dbReference type="OrthoDB" id="5357734at2759"/>
<feature type="signal peptide" evidence="2">
    <location>
        <begin position="1"/>
        <end position="21"/>
    </location>
</feature>
<protein>
    <submittedName>
        <fullName evidence="3">Uncharacterized protein</fullName>
    </submittedName>
</protein>
<dbReference type="PANTHER" id="PTHR37576:SF2">
    <property type="entry name" value="DEFECT AT LOW TEMPERATURE PROTEIN 1"/>
    <property type="match status" value="1"/>
</dbReference>
<name>U4L4K1_PYROM</name>
<keyword evidence="1" id="KW-1133">Transmembrane helix</keyword>
<keyword evidence="1" id="KW-0812">Transmembrane</keyword>
<evidence type="ECO:0000313" key="4">
    <source>
        <dbReference type="Proteomes" id="UP000018144"/>
    </source>
</evidence>
<keyword evidence="4" id="KW-1185">Reference proteome</keyword>
<keyword evidence="2" id="KW-0732">Signal</keyword>
<dbReference type="OMA" id="EMTHEFT"/>
<dbReference type="Proteomes" id="UP000018144">
    <property type="component" value="Unassembled WGS sequence"/>
</dbReference>
<keyword evidence="1" id="KW-0472">Membrane</keyword>
<accession>U4L4K1</accession>
<dbReference type="AlphaFoldDB" id="U4L4K1"/>
<organism evidence="3 4">
    <name type="scientific">Pyronema omphalodes (strain CBS 100304)</name>
    <name type="common">Pyronema confluens</name>
    <dbReference type="NCBI Taxonomy" id="1076935"/>
    <lineage>
        <taxon>Eukaryota</taxon>
        <taxon>Fungi</taxon>
        <taxon>Dikarya</taxon>
        <taxon>Ascomycota</taxon>
        <taxon>Pezizomycotina</taxon>
        <taxon>Pezizomycetes</taxon>
        <taxon>Pezizales</taxon>
        <taxon>Pyronemataceae</taxon>
        <taxon>Pyronema</taxon>
    </lineage>
</organism>
<reference evidence="3 4" key="1">
    <citation type="journal article" date="2013" name="PLoS Genet.">
        <title>The genome and development-dependent transcriptomes of Pyronema confluens: a window into fungal evolution.</title>
        <authorList>
            <person name="Traeger S."/>
            <person name="Altegoer F."/>
            <person name="Freitag M."/>
            <person name="Gabaldon T."/>
            <person name="Kempken F."/>
            <person name="Kumar A."/>
            <person name="Marcet-Houben M."/>
            <person name="Poggeler S."/>
            <person name="Stajich J.E."/>
            <person name="Nowrousian M."/>
        </authorList>
    </citation>
    <scope>NUCLEOTIDE SEQUENCE [LARGE SCALE GENOMIC DNA]</scope>
    <source>
        <strain evidence="4">CBS 100304</strain>
        <tissue evidence="3">Vegetative mycelium</tissue>
    </source>
</reference>
<dbReference type="PANTHER" id="PTHR37576">
    <property type="entry name" value="DEFECT AT LOW TEMPERATURE PROTEIN 1"/>
    <property type="match status" value="1"/>
</dbReference>
<dbReference type="Pfam" id="PF11374">
    <property type="entry name" value="DUF3176"/>
    <property type="match status" value="1"/>
</dbReference>
<feature type="transmembrane region" description="Helical" evidence="1">
    <location>
        <begin position="45"/>
        <end position="63"/>
    </location>
</feature>
<evidence type="ECO:0000313" key="3">
    <source>
        <dbReference type="EMBL" id="CCX04955.1"/>
    </source>
</evidence>
<sequence length="503" mass="54790">MNWQPLRVIVALLLAAASAIASIVILLSSNNQPVDEWFGHRSRPTVMLAVCTVVANISIQYALSEGLSIQWWLQAAPNRRALSSYERLRDIYDQGTSIWVALWSGLRLKPNRAGLACVAGMIVALNGPLLQRASRVESILYTTDVDIMTNLAAEAPFGFSGLKSGRVSQASALQPRFAQVVKRFNQRDNIVFGNSTGCTGNCKTEIEGMGFSVNCTEGTYSYDLMPMIKLSNGTTVFNSNGGIGFSSNLRLRQGPSMESMIEIATRHKTKNDTVGTGIERNCTLIPATVKYPVTLLNSTVSLSGTIFDDKITNRTKIIEIISSSPGATTLGGYLLVTGLRYDSEAIVWHAGGVGYAIRTSGTLGFDFMQMGEYSASYETTTWGDPMDVILQGMRELMFRSAVMEGPYSGATLKATRGTMTGQRQTYKTDYKFLGLGVATVIAGLLGIIPLFWRMWQLKEPATLNPTKIAVSSAQGKLEILKDGVSLADTEYSKILLVQSQRQN</sequence>
<dbReference type="EMBL" id="HF935221">
    <property type="protein sequence ID" value="CCX04955.1"/>
    <property type="molecule type" value="Genomic_DNA"/>
</dbReference>
<evidence type="ECO:0000256" key="1">
    <source>
        <dbReference type="SAM" id="Phobius"/>
    </source>
</evidence>
<dbReference type="STRING" id="1076935.U4L4K1"/>
<gene>
    <name evidence="3" type="ORF">PCON_04095</name>
</gene>
<feature type="transmembrane region" description="Helical" evidence="1">
    <location>
        <begin position="432"/>
        <end position="452"/>
    </location>
</feature>